<accession>A0ABP4RVV5</accession>
<gene>
    <name evidence="3" type="ORF">GCM10009807_01090</name>
</gene>
<sequence>MPEADALRAVREAKYVQLTTFKRDGTAVPTPVWSVEDAGALLVWTARESGKVKRIRRSGEVTVAPCTMRGKVTGATVSGRAELLDTAGTIHVQDALGRKYGWLGRLFVRRAVRRGGQDAAVGIRITLTP</sequence>
<dbReference type="InterPro" id="IPR019965">
    <property type="entry name" value="PPOX_F420-dep_Rv2061_put"/>
</dbReference>
<dbReference type="SUPFAM" id="SSF50475">
    <property type="entry name" value="FMN-binding split barrel"/>
    <property type="match status" value="1"/>
</dbReference>
<feature type="domain" description="Pyridoxamine 5'-phosphate oxidase N-terminal" evidence="2">
    <location>
        <begin position="7"/>
        <end position="100"/>
    </location>
</feature>
<comment type="caution">
    <text evidence="3">The sequence shown here is derived from an EMBL/GenBank/DDBJ whole genome shotgun (WGS) entry which is preliminary data.</text>
</comment>
<protein>
    <submittedName>
        <fullName evidence="3">PPOX class F420-dependent oxidoreductase</fullName>
    </submittedName>
</protein>
<dbReference type="InterPro" id="IPR012349">
    <property type="entry name" value="Split_barrel_FMN-bd"/>
</dbReference>
<dbReference type="NCBIfam" id="TIGR03666">
    <property type="entry name" value="Rv2061_F420"/>
    <property type="match status" value="1"/>
</dbReference>
<dbReference type="Gene3D" id="2.30.110.10">
    <property type="entry name" value="Electron Transport, Fmn-binding Protein, Chain A"/>
    <property type="match status" value="1"/>
</dbReference>
<evidence type="ECO:0000313" key="4">
    <source>
        <dbReference type="Proteomes" id="UP001500596"/>
    </source>
</evidence>
<evidence type="ECO:0000313" key="3">
    <source>
        <dbReference type="EMBL" id="GAA1661156.1"/>
    </source>
</evidence>
<reference evidence="4" key="1">
    <citation type="journal article" date="2019" name="Int. J. Syst. Evol. Microbiol.">
        <title>The Global Catalogue of Microorganisms (GCM) 10K type strain sequencing project: providing services to taxonomists for standard genome sequencing and annotation.</title>
        <authorList>
            <consortium name="The Broad Institute Genomics Platform"/>
            <consortium name="The Broad Institute Genome Sequencing Center for Infectious Disease"/>
            <person name="Wu L."/>
            <person name="Ma J."/>
        </authorList>
    </citation>
    <scope>NUCLEOTIDE SEQUENCE [LARGE SCALE GENOMIC DNA]</scope>
    <source>
        <strain evidence="4">JCM 15575</strain>
    </source>
</reference>
<keyword evidence="1" id="KW-0560">Oxidoreductase</keyword>
<dbReference type="Pfam" id="PF01243">
    <property type="entry name" value="PNPOx_N"/>
    <property type="match status" value="1"/>
</dbReference>
<proteinExistence type="predicted"/>
<evidence type="ECO:0000256" key="1">
    <source>
        <dbReference type="ARBA" id="ARBA00023002"/>
    </source>
</evidence>
<dbReference type="EMBL" id="BAAAPK010000001">
    <property type="protein sequence ID" value="GAA1661156.1"/>
    <property type="molecule type" value="Genomic_DNA"/>
</dbReference>
<dbReference type="PANTHER" id="PTHR35176:SF11">
    <property type="entry name" value="PYRIDOXAMINE 5'-PHOSPHATE OXIDASE FAMILY PROTEIN"/>
    <property type="match status" value="1"/>
</dbReference>
<name>A0ABP4RVV5_9MICO</name>
<evidence type="ECO:0000259" key="2">
    <source>
        <dbReference type="Pfam" id="PF01243"/>
    </source>
</evidence>
<dbReference type="PANTHER" id="PTHR35176">
    <property type="entry name" value="HEME OXYGENASE HI_0854-RELATED"/>
    <property type="match status" value="1"/>
</dbReference>
<dbReference type="InterPro" id="IPR052019">
    <property type="entry name" value="F420H2_bilvrd_red/Heme_oxyg"/>
</dbReference>
<dbReference type="Proteomes" id="UP001500596">
    <property type="component" value="Unassembled WGS sequence"/>
</dbReference>
<organism evidence="3 4">
    <name type="scientific">Microbacterium lacus</name>
    <dbReference type="NCBI Taxonomy" id="415217"/>
    <lineage>
        <taxon>Bacteria</taxon>
        <taxon>Bacillati</taxon>
        <taxon>Actinomycetota</taxon>
        <taxon>Actinomycetes</taxon>
        <taxon>Micrococcales</taxon>
        <taxon>Microbacteriaceae</taxon>
        <taxon>Microbacterium</taxon>
    </lineage>
</organism>
<dbReference type="RefSeq" id="WP_344050527.1">
    <property type="nucleotide sequence ID" value="NZ_BAAAPK010000001.1"/>
</dbReference>
<keyword evidence="4" id="KW-1185">Reference proteome</keyword>
<dbReference type="InterPro" id="IPR011576">
    <property type="entry name" value="Pyridox_Oxase_N"/>
</dbReference>